<dbReference type="AlphaFoldDB" id="A0A8C8AIZ4"/>
<dbReference type="InterPro" id="IPR013783">
    <property type="entry name" value="Ig-like_fold"/>
</dbReference>
<dbReference type="SUPFAM" id="SSF48726">
    <property type="entry name" value="Immunoglobulin"/>
    <property type="match status" value="1"/>
</dbReference>
<reference evidence="5" key="2">
    <citation type="submission" date="2025-09" db="UniProtKB">
        <authorList>
            <consortium name="Ensembl"/>
        </authorList>
    </citation>
    <scope>IDENTIFICATION</scope>
</reference>
<dbReference type="Ensembl" id="ENSOSUT00000005972.1">
    <property type="protein sequence ID" value="ENSOSUP00000005762.1"/>
    <property type="gene ID" value="ENSOSUG00000004316.1"/>
</dbReference>
<dbReference type="FunFam" id="2.60.40.10:FF:000557">
    <property type="entry name" value="Myosin binding protein Ha"/>
    <property type="match status" value="1"/>
</dbReference>
<evidence type="ECO:0000256" key="1">
    <source>
        <dbReference type="ARBA" id="ARBA00022433"/>
    </source>
</evidence>
<dbReference type="GO" id="GO:0007155">
    <property type="term" value="P:cell adhesion"/>
    <property type="evidence" value="ECO:0007669"/>
    <property type="project" value="UniProtKB-KW"/>
</dbReference>
<dbReference type="Proteomes" id="UP000694552">
    <property type="component" value="Unplaced"/>
</dbReference>
<dbReference type="GO" id="GO:0032982">
    <property type="term" value="C:myosin filament"/>
    <property type="evidence" value="ECO:0007669"/>
    <property type="project" value="UniProtKB-KW"/>
</dbReference>
<keyword evidence="6" id="KW-1185">Reference proteome</keyword>
<keyword evidence="2" id="KW-0130">Cell adhesion</keyword>
<name>A0A8C8AIZ4_9STRI</name>
<feature type="domain" description="Ig-like" evidence="4">
    <location>
        <begin position="42"/>
        <end position="101"/>
    </location>
</feature>
<reference evidence="5" key="1">
    <citation type="submission" date="2025-08" db="UniProtKB">
        <authorList>
            <consortium name="Ensembl"/>
        </authorList>
    </citation>
    <scope>IDENTIFICATION</scope>
</reference>
<evidence type="ECO:0000259" key="4">
    <source>
        <dbReference type="PROSITE" id="PS50835"/>
    </source>
</evidence>
<keyword evidence="1" id="KW-0787">Thick filament</keyword>
<dbReference type="InterPro" id="IPR036179">
    <property type="entry name" value="Ig-like_dom_sf"/>
</dbReference>
<dbReference type="PROSITE" id="PS50835">
    <property type="entry name" value="IG_LIKE"/>
    <property type="match status" value="1"/>
</dbReference>
<dbReference type="PANTHER" id="PTHR47633">
    <property type="entry name" value="IMMUNOGLOBULIN"/>
    <property type="match status" value="1"/>
</dbReference>
<proteinExistence type="predicted"/>
<dbReference type="Gene3D" id="2.60.40.10">
    <property type="entry name" value="Immunoglobulins"/>
    <property type="match status" value="1"/>
</dbReference>
<evidence type="ECO:0000313" key="6">
    <source>
        <dbReference type="Proteomes" id="UP000694552"/>
    </source>
</evidence>
<evidence type="ECO:0000256" key="3">
    <source>
        <dbReference type="ARBA" id="ARBA00023179"/>
    </source>
</evidence>
<accession>A0A8C8AIZ4</accession>
<sequence>VHLGSIRVHFGSIWVHWGPLGSIGVHLGSIGVHLGSMWVHVGASPQPKVVWLKNQVAIGDDPRFLARHSQGVLTLHIRKPGPFDGGVYGCRAVNELGEALTECRLEIRGA</sequence>
<protein>
    <recommendedName>
        <fullName evidence="4">Ig-like domain-containing protein</fullName>
    </recommendedName>
</protein>
<evidence type="ECO:0000256" key="2">
    <source>
        <dbReference type="ARBA" id="ARBA00022889"/>
    </source>
</evidence>
<dbReference type="InterPro" id="IPR007110">
    <property type="entry name" value="Ig-like_dom"/>
</dbReference>
<evidence type="ECO:0000313" key="5">
    <source>
        <dbReference type="Ensembl" id="ENSOSUP00000005762.1"/>
    </source>
</evidence>
<keyword evidence="3" id="KW-0514">Muscle protein</keyword>
<organism evidence="5 6">
    <name type="scientific">Otus sunia</name>
    <name type="common">Oriental scops-owl</name>
    <dbReference type="NCBI Taxonomy" id="257818"/>
    <lineage>
        <taxon>Eukaryota</taxon>
        <taxon>Metazoa</taxon>
        <taxon>Chordata</taxon>
        <taxon>Craniata</taxon>
        <taxon>Vertebrata</taxon>
        <taxon>Euteleostomi</taxon>
        <taxon>Archelosauria</taxon>
        <taxon>Archosauria</taxon>
        <taxon>Dinosauria</taxon>
        <taxon>Saurischia</taxon>
        <taxon>Theropoda</taxon>
        <taxon>Coelurosauria</taxon>
        <taxon>Aves</taxon>
        <taxon>Neognathae</taxon>
        <taxon>Neoaves</taxon>
        <taxon>Telluraves</taxon>
        <taxon>Strigiformes</taxon>
        <taxon>Strigidae</taxon>
        <taxon>Otus</taxon>
    </lineage>
</organism>
<dbReference type="Pfam" id="PF07679">
    <property type="entry name" value="I-set"/>
    <property type="match status" value="1"/>
</dbReference>
<dbReference type="InterPro" id="IPR013098">
    <property type="entry name" value="Ig_I-set"/>
</dbReference>